<dbReference type="InterPro" id="IPR002549">
    <property type="entry name" value="AI-2E-like"/>
</dbReference>
<evidence type="ECO:0000313" key="7">
    <source>
        <dbReference type="EMBL" id="TCO47375.1"/>
    </source>
</evidence>
<evidence type="ECO:0000256" key="3">
    <source>
        <dbReference type="ARBA" id="ARBA00022692"/>
    </source>
</evidence>
<comment type="similarity">
    <text evidence="2">Belongs to the autoinducer-2 exporter (AI-2E) (TC 2.A.86) family.</text>
</comment>
<keyword evidence="3 6" id="KW-0812">Transmembrane</keyword>
<accession>A0A4R2IWS8</accession>
<feature type="transmembrane region" description="Helical" evidence="6">
    <location>
        <begin position="244"/>
        <end position="266"/>
    </location>
</feature>
<organism evidence="7 8">
    <name type="scientific">Actinocrispum wychmicini</name>
    <dbReference type="NCBI Taxonomy" id="1213861"/>
    <lineage>
        <taxon>Bacteria</taxon>
        <taxon>Bacillati</taxon>
        <taxon>Actinomycetota</taxon>
        <taxon>Actinomycetes</taxon>
        <taxon>Pseudonocardiales</taxon>
        <taxon>Pseudonocardiaceae</taxon>
        <taxon>Actinocrispum</taxon>
    </lineage>
</organism>
<evidence type="ECO:0000256" key="5">
    <source>
        <dbReference type="ARBA" id="ARBA00023136"/>
    </source>
</evidence>
<keyword evidence="8" id="KW-1185">Reference proteome</keyword>
<feature type="transmembrane region" description="Helical" evidence="6">
    <location>
        <begin position="191"/>
        <end position="224"/>
    </location>
</feature>
<keyword evidence="5 6" id="KW-0472">Membrane</keyword>
<evidence type="ECO:0000256" key="6">
    <source>
        <dbReference type="SAM" id="Phobius"/>
    </source>
</evidence>
<evidence type="ECO:0000313" key="8">
    <source>
        <dbReference type="Proteomes" id="UP000295680"/>
    </source>
</evidence>
<proteinExistence type="inferred from homology"/>
<gene>
    <name evidence="7" type="ORF">EV192_117115</name>
</gene>
<reference evidence="7 8" key="1">
    <citation type="submission" date="2019-03" db="EMBL/GenBank/DDBJ databases">
        <title>Genomic Encyclopedia of Type Strains, Phase IV (KMG-IV): sequencing the most valuable type-strain genomes for metagenomic binning, comparative biology and taxonomic classification.</title>
        <authorList>
            <person name="Goeker M."/>
        </authorList>
    </citation>
    <scope>NUCLEOTIDE SEQUENCE [LARGE SCALE GENOMIC DNA]</scope>
    <source>
        <strain evidence="7 8">DSM 45934</strain>
    </source>
</reference>
<dbReference type="GO" id="GO:0016020">
    <property type="term" value="C:membrane"/>
    <property type="evidence" value="ECO:0007669"/>
    <property type="project" value="UniProtKB-SubCell"/>
</dbReference>
<dbReference type="PANTHER" id="PTHR21716">
    <property type="entry name" value="TRANSMEMBRANE PROTEIN"/>
    <property type="match status" value="1"/>
</dbReference>
<evidence type="ECO:0000256" key="4">
    <source>
        <dbReference type="ARBA" id="ARBA00022989"/>
    </source>
</evidence>
<dbReference type="OrthoDB" id="9799225at2"/>
<dbReference type="AlphaFoldDB" id="A0A4R2IWS8"/>
<dbReference type="EMBL" id="SLWS01000017">
    <property type="protein sequence ID" value="TCO47375.1"/>
    <property type="molecule type" value="Genomic_DNA"/>
</dbReference>
<name>A0A4R2IWS8_9PSEU</name>
<feature type="transmembrane region" description="Helical" evidence="6">
    <location>
        <begin position="56"/>
        <end position="86"/>
    </location>
</feature>
<protein>
    <submittedName>
        <fullName evidence="7">Putative PurR-regulated permease PerM</fullName>
    </submittedName>
</protein>
<dbReference type="GO" id="GO:0055085">
    <property type="term" value="P:transmembrane transport"/>
    <property type="evidence" value="ECO:0007669"/>
    <property type="project" value="TreeGrafter"/>
</dbReference>
<comment type="caution">
    <text evidence="7">The sequence shown here is derived from an EMBL/GenBank/DDBJ whole genome shotgun (WGS) entry which is preliminary data.</text>
</comment>
<feature type="transmembrane region" description="Helical" evidence="6">
    <location>
        <begin position="139"/>
        <end position="158"/>
    </location>
</feature>
<evidence type="ECO:0000256" key="2">
    <source>
        <dbReference type="ARBA" id="ARBA00009773"/>
    </source>
</evidence>
<dbReference type="Pfam" id="PF01594">
    <property type="entry name" value="AI-2E_transport"/>
    <property type="match status" value="1"/>
</dbReference>
<evidence type="ECO:0000256" key="1">
    <source>
        <dbReference type="ARBA" id="ARBA00004141"/>
    </source>
</evidence>
<dbReference type="Proteomes" id="UP000295680">
    <property type="component" value="Unassembled WGS sequence"/>
</dbReference>
<keyword evidence="4 6" id="KW-1133">Transmembrane helix</keyword>
<sequence>MPRALVILLGAAAAVITIGGIKTVAWLVTPVLLALIIVIVISPAHRWLRRVGLPGWLATLILVVLVYGTLVVFAVVMFVSVAQLAATLPRYAERMDGIVADVTTVLTRFGVAPTEVRDAVSGLDLGKVLPYVGSIVRDLTGLTTSLVFLLALLLFLSIEATGVDVRLAEIAKGRPQAASALRAFATRTRRYLVVTTGFGLVIAVLDSITLALLGIPLAVLWGLLSFVTNYVPNIGFLIGVIPPAVLGLLVGGWRLALAVILIYWVVNFVAQSLVQPKYVGDSVGLSSLMSFVALVFWAWVLGPLGALLAIPATLLVMAVLVDIDPRADWAAALLRAPTRDRTKGKTL</sequence>
<comment type="subcellular location">
    <subcellularLocation>
        <location evidence="1">Membrane</location>
        <topology evidence="1">Multi-pass membrane protein</topology>
    </subcellularLocation>
</comment>
<dbReference type="PANTHER" id="PTHR21716:SF64">
    <property type="entry name" value="AI-2 TRANSPORT PROTEIN TQSA"/>
    <property type="match status" value="1"/>
</dbReference>
<feature type="transmembrane region" description="Helical" evidence="6">
    <location>
        <begin position="24"/>
        <end position="44"/>
    </location>
</feature>